<evidence type="ECO:0000256" key="7">
    <source>
        <dbReference type="ARBA" id="ARBA00035180"/>
    </source>
</evidence>
<dbReference type="PANTHER" id="PTHR33618:SF1">
    <property type="entry name" value="LARGE RIBOSOMAL SUBUNIT PROTEIN ML53"/>
    <property type="match status" value="1"/>
</dbReference>
<keyword evidence="10" id="KW-1185">Reference proteome</keyword>
<evidence type="ECO:0000256" key="3">
    <source>
        <dbReference type="ARBA" id="ARBA00022946"/>
    </source>
</evidence>
<comment type="caution">
    <text evidence="9">The sequence shown here is derived from an EMBL/GenBank/DDBJ whole genome shotgun (WGS) entry which is preliminary data.</text>
</comment>
<dbReference type="Pfam" id="PF10780">
    <property type="entry name" value="MRP_L53"/>
    <property type="match status" value="1"/>
</dbReference>
<gene>
    <name evidence="9" type="ORF">COCON_G00127440</name>
</gene>
<dbReference type="InterPro" id="IPR052473">
    <property type="entry name" value="mtLSU_mL53"/>
</dbReference>
<keyword evidence="3" id="KW-0809">Transit peptide</keyword>
<evidence type="ECO:0000256" key="4">
    <source>
        <dbReference type="ARBA" id="ARBA00022980"/>
    </source>
</evidence>
<dbReference type="InterPro" id="IPR019716">
    <property type="entry name" value="Ribosomal_mL53"/>
</dbReference>
<dbReference type="AlphaFoldDB" id="A0A9Q1DD53"/>
<dbReference type="Gene3D" id="3.40.30.10">
    <property type="entry name" value="Glutaredoxin"/>
    <property type="match status" value="1"/>
</dbReference>
<evidence type="ECO:0000256" key="8">
    <source>
        <dbReference type="ARBA" id="ARBA00042721"/>
    </source>
</evidence>
<evidence type="ECO:0000256" key="1">
    <source>
        <dbReference type="ARBA" id="ARBA00004173"/>
    </source>
</evidence>
<organism evidence="9 10">
    <name type="scientific">Conger conger</name>
    <name type="common">Conger eel</name>
    <name type="synonym">Muraena conger</name>
    <dbReference type="NCBI Taxonomy" id="82655"/>
    <lineage>
        <taxon>Eukaryota</taxon>
        <taxon>Metazoa</taxon>
        <taxon>Chordata</taxon>
        <taxon>Craniata</taxon>
        <taxon>Vertebrata</taxon>
        <taxon>Euteleostomi</taxon>
        <taxon>Actinopterygii</taxon>
        <taxon>Neopterygii</taxon>
        <taxon>Teleostei</taxon>
        <taxon>Anguilliformes</taxon>
        <taxon>Congridae</taxon>
        <taxon>Conger</taxon>
    </lineage>
</organism>
<comment type="similarity">
    <text evidence="2">Belongs to the mitochondrion-specific ribosomal protein mL53 family.</text>
</comment>
<evidence type="ECO:0000313" key="10">
    <source>
        <dbReference type="Proteomes" id="UP001152803"/>
    </source>
</evidence>
<evidence type="ECO:0000256" key="5">
    <source>
        <dbReference type="ARBA" id="ARBA00023128"/>
    </source>
</evidence>
<dbReference type="Proteomes" id="UP001152803">
    <property type="component" value="Unassembled WGS sequence"/>
</dbReference>
<dbReference type="PANTHER" id="PTHR33618">
    <property type="entry name" value="39S RIBOSOMAL PROTEIN L53, MITOCHONDRIAL"/>
    <property type="match status" value="1"/>
</dbReference>
<evidence type="ECO:0000256" key="6">
    <source>
        <dbReference type="ARBA" id="ARBA00023274"/>
    </source>
</evidence>
<protein>
    <recommendedName>
        <fullName evidence="7">Large ribosomal subunit protein mL53</fullName>
    </recommendedName>
    <alternativeName>
        <fullName evidence="8">39S ribosomal protein L53, mitochondrial</fullName>
    </alternativeName>
</protein>
<evidence type="ECO:0000313" key="9">
    <source>
        <dbReference type="EMBL" id="KAJ8267572.1"/>
    </source>
</evidence>
<comment type="subcellular location">
    <subcellularLocation>
        <location evidence="1">Mitochondrion</location>
    </subcellularLocation>
</comment>
<keyword evidence="5" id="KW-0496">Mitochondrion</keyword>
<proteinExistence type="inferred from homology"/>
<sequence length="105" mass="11726">MAAPKASRVVLKAVKKIVIQFCPFESNVRSTREFLTRVASEKSLSTNKNCELKTHVKHDRSEPTIDITFIDGDKLLMKGAHLTSAEMLLALQSRCRAKDPQTLQG</sequence>
<evidence type="ECO:0000256" key="2">
    <source>
        <dbReference type="ARBA" id="ARBA00005557"/>
    </source>
</evidence>
<reference evidence="9" key="1">
    <citation type="journal article" date="2023" name="Science">
        <title>Genome structures resolve the early diversification of teleost fishes.</title>
        <authorList>
            <person name="Parey E."/>
            <person name="Louis A."/>
            <person name="Montfort J."/>
            <person name="Bouchez O."/>
            <person name="Roques C."/>
            <person name="Iampietro C."/>
            <person name="Lluch J."/>
            <person name="Castinel A."/>
            <person name="Donnadieu C."/>
            <person name="Desvignes T."/>
            <person name="Floi Bucao C."/>
            <person name="Jouanno E."/>
            <person name="Wen M."/>
            <person name="Mejri S."/>
            <person name="Dirks R."/>
            <person name="Jansen H."/>
            <person name="Henkel C."/>
            <person name="Chen W.J."/>
            <person name="Zahm M."/>
            <person name="Cabau C."/>
            <person name="Klopp C."/>
            <person name="Thompson A.W."/>
            <person name="Robinson-Rechavi M."/>
            <person name="Braasch I."/>
            <person name="Lecointre G."/>
            <person name="Bobe J."/>
            <person name="Postlethwait J.H."/>
            <person name="Berthelot C."/>
            <person name="Roest Crollius H."/>
            <person name="Guiguen Y."/>
        </authorList>
    </citation>
    <scope>NUCLEOTIDE SEQUENCE</scope>
    <source>
        <strain evidence="9">Concon-B</strain>
    </source>
</reference>
<keyword evidence="4" id="KW-0689">Ribosomal protein</keyword>
<accession>A0A9Q1DD53</accession>
<dbReference type="GO" id="GO:0005762">
    <property type="term" value="C:mitochondrial large ribosomal subunit"/>
    <property type="evidence" value="ECO:0007669"/>
    <property type="project" value="TreeGrafter"/>
</dbReference>
<dbReference type="OrthoDB" id="6618793at2759"/>
<keyword evidence="6" id="KW-0687">Ribonucleoprotein</keyword>
<dbReference type="EMBL" id="JAFJMO010000009">
    <property type="protein sequence ID" value="KAJ8267572.1"/>
    <property type="molecule type" value="Genomic_DNA"/>
</dbReference>
<name>A0A9Q1DD53_CONCO</name>